<sequence length="491" mass="55499">MRELGVVKFDSKTYSDRNMILNFNLATPAEIDMNLTYLWGRDEDRFPLLTLTAGQGAIDSKVKVNGGDTQYTWPIATRLRVTSRVKKLITTTNTPGINFGTIEVLMEDNWFIYQHTAISPSGVQFRIQNEGIASEMGGYIYRFTNMSGNAENYAPTSDFNPGAVWALGAPTIPGSKSDGNRSNNQAPAKAINQYGYYRFSKEIAGNMSNLVVNIEFPTEGGGTTNLWMPYEMKVWEITRREMLEEDLWFSEYNRDVNGIIHLTDEKTGEAIPRGAGVRDILRAVGNYETYGPILTLSRLDRIIHRIFDSRIDTIVKEIVLYCGKGFSYMFNDAIYRDARFKNYFVTLGANEIESAGGWMSYGKYFNKYKLINGQTLTIKVVDIFDNGIRARRDREAGRTYNGLPLTSYTAVFMDHSLGMDNKSNIQFVCEEGREYKAGVYLGMADVPDSWRAAKTNQLSDRQDIASYEVLGSQGINIKNPTTSFWLDFALE</sequence>
<keyword evidence="2" id="KW-1185">Reference proteome</keyword>
<dbReference type="EMBL" id="MT774393">
    <property type="protein sequence ID" value="QOR59806.1"/>
    <property type="molecule type" value="Genomic_DNA"/>
</dbReference>
<evidence type="ECO:0000313" key="2">
    <source>
        <dbReference type="Proteomes" id="UP000594097"/>
    </source>
</evidence>
<dbReference type="GeneID" id="65130418"/>
<dbReference type="RefSeq" id="YP_010111964.1">
    <property type="nucleotide sequence ID" value="NC_055886.1"/>
</dbReference>
<dbReference type="Proteomes" id="UP000594097">
    <property type="component" value="Segment"/>
</dbReference>
<protein>
    <submittedName>
        <fullName evidence="1">Major capsid protein</fullName>
    </submittedName>
</protein>
<accession>A0A7M1RZV6</accession>
<dbReference type="KEGG" id="vg:65130418"/>
<proteinExistence type="predicted"/>
<dbReference type="Pfam" id="PF23898">
    <property type="entry name" value="Crass_capsid"/>
    <property type="match status" value="1"/>
</dbReference>
<reference evidence="1 2" key="1">
    <citation type="submission" date="2020-07" db="EMBL/GenBank/DDBJ databases">
        <title>Taxonomic proposal: Crassvirales, a new order of highly abundant and diverse bacterial viruses.</title>
        <authorList>
            <person name="Shkoporov A.N."/>
            <person name="Stockdale S.R."/>
            <person name="Guerin E."/>
            <person name="Ross R.P."/>
            <person name="Hill C."/>
        </authorList>
    </citation>
    <scope>NUCLEOTIDE SEQUENCE [LARGE SCALE GENOMIC DNA]</scope>
</reference>
<organism evidence="1 2">
    <name type="scientific">uncultured phage cr127_1</name>
    <dbReference type="NCBI Taxonomy" id="2772077"/>
    <lineage>
        <taxon>Viruses</taxon>
        <taxon>Duplodnaviria</taxon>
        <taxon>Heunggongvirae</taxon>
        <taxon>Uroviricota</taxon>
        <taxon>Caudoviricetes</taxon>
        <taxon>Crassvirales</taxon>
        <taxon>Crevaviridae</taxon>
        <taxon>Doltivirinae</taxon>
        <taxon>Kahucivirus</taxon>
        <taxon>Kahucivirus intestinalis</taxon>
    </lineage>
</organism>
<evidence type="ECO:0000313" key="1">
    <source>
        <dbReference type="EMBL" id="QOR59806.1"/>
    </source>
</evidence>
<dbReference type="InterPro" id="IPR056401">
    <property type="entry name" value="Crass_capsid"/>
</dbReference>
<name>A0A7M1RZV6_9CAUD</name>